<comment type="caution">
    <text evidence="2">The sequence shown here is derived from an EMBL/GenBank/DDBJ whole genome shotgun (WGS) entry which is preliminary data.</text>
</comment>
<dbReference type="AlphaFoldDB" id="A0A9P3GP73"/>
<evidence type="ECO:0000256" key="1">
    <source>
        <dbReference type="SAM" id="MobiDB-lite"/>
    </source>
</evidence>
<dbReference type="EMBL" id="BPQB01000103">
    <property type="protein sequence ID" value="GJE99167.1"/>
    <property type="molecule type" value="Genomic_DNA"/>
</dbReference>
<feature type="region of interest" description="Disordered" evidence="1">
    <location>
        <begin position="446"/>
        <end position="489"/>
    </location>
</feature>
<evidence type="ECO:0000313" key="3">
    <source>
        <dbReference type="Proteomes" id="UP000703269"/>
    </source>
</evidence>
<evidence type="ECO:0000313" key="2">
    <source>
        <dbReference type="EMBL" id="GJE99167.1"/>
    </source>
</evidence>
<proteinExistence type="predicted"/>
<dbReference type="Proteomes" id="UP000703269">
    <property type="component" value="Unassembled WGS sequence"/>
</dbReference>
<protein>
    <submittedName>
        <fullName evidence="2">Uncharacterized protein</fullName>
    </submittedName>
</protein>
<feature type="compositionally biased region" description="Acidic residues" evidence="1">
    <location>
        <begin position="457"/>
        <end position="468"/>
    </location>
</feature>
<gene>
    <name evidence="2" type="ORF">PsYK624_154140</name>
</gene>
<sequence>MRIFSRLTYQSRLPTKSLVQTNAEIIPAAHRLPQEIFKNIIDNALPEFPTLCRANDKQVFGQYSMVCRYWAIHTREPLFAHLKLCSRDDAKRLLEFAKITTLGMNIGIYVQEIRLRLTIPSFSPPWAHLVLHLLPCSLFPNLKEISVKLSQNPTLSDEASLFIAPRTPFSDLPRSIPFSASQGVEYLSVNGLHFSTLAHLAIFIASFRKPGYLNQFNKHAPSVLLDGVTWEDGNALAAPQLVPLTWTFRGPPEHFPSVGGSSITPWRWLELFPTRSNVHPMPNAHSARLSHTPQILDRDEMHHIYVILQKIFEFERTETKISDILRGHETSLTVKPDYLSYCVAESGTIRFSLNSTGHVAKIWLQFPALCDYDCTGVDTALLALPDIETHVIASLAALESFDIVIERRNCTKHQCAAVRARMPRLAAQGKLVVEWARKPLWLEEQLSSESNGSQHEEAEEAAETEDGENVLPVASTASISDIPQLAQEL</sequence>
<name>A0A9P3GP73_9APHY</name>
<keyword evidence="3" id="KW-1185">Reference proteome</keyword>
<accession>A0A9P3GP73</accession>
<reference evidence="2 3" key="1">
    <citation type="submission" date="2021-08" db="EMBL/GenBank/DDBJ databases">
        <title>Draft Genome Sequence of Phanerochaete sordida strain YK-624.</title>
        <authorList>
            <person name="Mori T."/>
            <person name="Dohra H."/>
            <person name="Suzuki T."/>
            <person name="Kawagishi H."/>
            <person name="Hirai H."/>
        </authorList>
    </citation>
    <scope>NUCLEOTIDE SEQUENCE [LARGE SCALE GENOMIC DNA]</scope>
    <source>
        <strain evidence="2 3">YK-624</strain>
    </source>
</reference>
<organism evidence="2 3">
    <name type="scientific">Phanerochaete sordida</name>
    <dbReference type="NCBI Taxonomy" id="48140"/>
    <lineage>
        <taxon>Eukaryota</taxon>
        <taxon>Fungi</taxon>
        <taxon>Dikarya</taxon>
        <taxon>Basidiomycota</taxon>
        <taxon>Agaricomycotina</taxon>
        <taxon>Agaricomycetes</taxon>
        <taxon>Polyporales</taxon>
        <taxon>Phanerochaetaceae</taxon>
        <taxon>Phanerochaete</taxon>
    </lineage>
</organism>